<evidence type="ECO:0000313" key="1">
    <source>
        <dbReference type="EMBL" id="KAK1145249.1"/>
    </source>
</evidence>
<reference evidence="1 2" key="1">
    <citation type="journal article" date="2023" name="ACS Omega">
        <title>Identification of the Neoaspergillic Acid Biosynthesis Gene Cluster by Establishing an In Vitro CRISPR-Ribonucleoprotein Genetic System in Aspergillus melleus.</title>
        <authorList>
            <person name="Yuan B."/>
            <person name="Grau M.F."/>
            <person name="Murata R.M."/>
            <person name="Torok T."/>
            <person name="Venkateswaran K."/>
            <person name="Stajich J.E."/>
            <person name="Wang C.C.C."/>
        </authorList>
    </citation>
    <scope>NUCLEOTIDE SEQUENCE [LARGE SCALE GENOMIC DNA]</scope>
    <source>
        <strain evidence="1 2">IMV 1140</strain>
    </source>
</reference>
<accession>A0ACC3B4T7</accession>
<dbReference type="EMBL" id="JAOPJF010000025">
    <property type="protein sequence ID" value="KAK1145249.1"/>
    <property type="molecule type" value="Genomic_DNA"/>
</dbReference>
<proteinExistence type="predicted"/>
<gene>
    <name evidence="1" type="ORF">N8T08_004402</name>
</gene>
<protein>
    <submittedName>
        <fullName evidence="1">Uncharacterized protein</fullName>
    </submittedName>
</protein>
<evidence type="ECO:0000313" key="2">
    <source>
        <dbReference type="Proteomes" id="UP001177260"/>
    </source>
</evidence>
<sequence length="344" mass="37606">MRSVATQAYSPPSGYRMLEIPKPELQGPKDVIIKVHAGSINPIDVKFPSPIGFDCAGTVTEVGPEVTRCKIGDEVYSRLPGSCRGSWSEYARCPEECLALKPFSLSFEDSASIPLAALTALQALRRYDGDLEGRTVFIPAGLSGTGSYACQLAKNVFKAGKVITTVSTAKVPKVPELLGEKVVDEIIDYRKTNPLTTIPAKSVDFIFDTVGQAMEFLPLMRPDGYIISIATLPSGNDMQNWDLLHVPHKPTIPIYVRIPLNLMDAYRRRKARRYGVQYEYLLLEPNGKDLDFLTEFVEDGRLTPVVGTVVKFDDIEAVRKACQVVYDGQGGIGKAVISMGGADA</sequence>
<name>A0ACC3B4T7_9EURO</name>
<dbReference type="Proteomes" id="UP001177260">
    <property type="component" value="Unassembled WGS sequence"/>
</dbReference>
<comment type="caution">
    <text evidence="1">The sequence shown here is derived from an EMBL/GenBank/DDBJ whole genome shotgun (WGS) entry which is preliminary data.</text>
</comment>
<keyword evidence="2" id="KW-1185">Reference proteome</keyword>
<organism evidence="1 2">
    <name type="scientific">Aspergillus melleus</name>
    <dbReference type="NCBI Taxonomy" id="138277"/>
    <lineage>
        <taxon>Eukaryota</taxon>
        <taxon>Fungi</taxon>
        <taxon>Dikarya</taxon>
        <taxon>Ascomycota</taxon>
        <taxon>Pezizomycotina</taxon>
        <taxon>Eurotiomycetes</taxon>
        <taxon>Eurotiomycetidae</taxon>
        <taxon>Eurotiales</taxon>
        <taxon>Aspergillaceae</taxon>
        <taxon>Aspergillus</taxon>
        <taxon>Aspergillus subgen. Circumdati</taxon>
    </lineage>
</organism>